<feature type="chain" id="PRO_5022984306" description="Ice-binding protein C-terminal domain-containing protein" evidence="1">
    <location>
        <begin position="28"/>
        <end position="241"/>
    </location>
</feature>
<evidence type="ECO:0000313" key="4">
    <source>
        <dbReference type="Proteomes" id="UP000324233"/>
    </source>
</evidence>
<evidence type="ECO:0000259" key="2">
    <source>
        <dbReference type="Pfam" id="PF07589"/>
    </source>
</evidence>
<feature type="domain" description="Ice-binding protein C-terminal" evidence="2">
    <location>
        <begin position="212"/>
        <end position="238"/>
    </location>
</feature>
<dbReference type="NCBIfam" id="TIGR02595">
    <property type="entry name" value="PEP_CTERM"/>
    <property type="match status" value="1"/>
</dbReference>
<proteinExistence type="predicted"/>
<feature type="signal peptide" evidence="1">
    <location>
        <begin position="1"/>
        <end position="27"/>
    </location>
</feature>
<dbReference type="EMBL" id="CP042998">
    <property type="protein sequence ID" value="QEH39250.1"/>
    <property type="molecule type" value="Genomic_DNA"/>
</dbReference>
<gene>
    <name evidence="3" type="ORF">OJF2_78650</name>
</gene>
<geneLocation type="plasmid" evidence="4">
    <name>pojf2_1</name>
</geneLocation>
<sequence length="241" mass="24942" precursor="true">MSHRPGLRGRLAAVLALLFLGAGDALAQSSVPESQLDVFLGLQDGDLSGLGNGPVLNGSALMRTITVSAGTTLSFDYNFLTNEPMTSPLDAVNDFAFLTSPQLSDFADTFSPLASSSTGFLRETGYKTFSETFAMAGTYTLGIGVVNVTDGLNDSALLLDNFRLSTGSLTNGSFEEGDFAGFSTIGNASIVTSSFGSGPTDGRYQALLTTAAVPEPSSLALLTTGVLAAGSLARRARRKAR</sequence>
<dbReference type="Pfam" id="PF07589">
    <property type="entry name" value="PEP-CTERM"/>
    <property type="match status" value="1"/>
</dbReference>
<keyword evidence="1" id="KW-0732">Signal</keyword>
<evidence type="ECO:0000313" key="3">
    <source>
        <dbReference type="EMBL" id="QEH39250.1"/>
    </source>
</evidence>
<accession>A0A5B9WHJ9</accession>
<keyword evidence="4" id="KW-1185">Reference proteome</keyword>
<keyword evidence="3" id="KW-0614">Plasmid</keyword>
<dbReference type="RefSeq" id="WP_246196780.1">
    <property type="nucleotide sequence ID" value="NZ_CP042998.1"/>
</dbReference>
<dbReference type="AlphaFoldDB" id="A0A5B9WHJ9"/>
<name>A0A5B9WHJ9_9BACT</name>
<evidence type="ECO:0000256" key="1">
    <source>
        <dbReference type="SAM" id="SignalP"/>
    </source>
</evidence>
<organism evidence="3 4">
    <name type="scientific">Aquisphaera giovannonii</name>
    <dbReference type="NCBI Taxonomy" id="406548"/>
    <lineage>
        <taxon>Bacteria</taxon>
        <taxon>Pseudomonadati</taxon>
        <taxon>Planctomycetota</taxon>
        <taxon>Planctomycetia</taxon>
        <taxon>Isosphaerales</taxon>
        <taxon>Isosphaeraceae</taxon>
        <taxon>Aquisphaera</taxon>
    </lineage>
</organism>
<protein>
    <recommendedName>
        <fullName evidence="2">Ice-binding protein C-terminal domain-containing protein</fullName>
    </recommendedName>
</protein>
<dbReference type="Proteomes" id="UP000324233">
    <property type="component" value="Plasmid pOJF2_1"/>
</dbReference>
<reference evidence="3 4" key="1">
    <citation type="submission" date="2019-08" db="EMBL/GenBank/DDBJ databases">
        <title>Deep-cultivation of Planctomycetes and their phenomic and genomic characterization uncovers novel biology.</title>
        <authorList>
            <person name="Wiegand S."/>
            <person name="Jogler M."/>
            <person name="Boedeker C."/>
            <person name="Pinto D."/>
            <person name="Vollmers J."/>
            <person name="Rivas-Marin E."/>
            <person name="Kohn T."/>
            <person name="Peeters S.H."/>
            <person name="Heuer A."/>
            <person name="Rast P."/>
            <person name="Oberbeckmann S."/>
            <person name="Bunk B."/>
            <person name="Jeske O."/>
            <person name="Meyerdierks A."/>
            <person name="Storesund J.E."/>
            <person name="Kallscheuer N."/>
            <person name="Luecker S."/>
            <person name="Lage O.M."/>
            <person name="Pohl T."/>
            <person name="Merkel B.J."/>
            <person name="Hornburger P."/>
            <person name="Mueller R.-W."/>
            <person name="Bruemmer F."/>
            <person name="Labrenz M."/>
            <person name="Spormann A.M."/>
            <person name="Op den Camp H."/>
            <person name="Overmann J."/>
            <person name="Amann R."/>
            <person name="Jetten M.S.M."/>
            <person name="Mascher T."/>
            <person name="Medema M.H."/>
            <person name="Devos D.P."/>
            <person name="Kaster A.-K."/>
            <person name="Ovreas L."/>
            <person name="Rohde M."/>
            <person name="Galperin M.Y."/>
            <person name="Jogler C."/>
        </authorList>
    </citation>
    <scope>NUCLEOTIDE SEQUENCE [LARGE SCALE GENOMIC DNA]</scope>
    <source>
        <strain evidence="3 4">OJF2</strain>
        <plasmid evidence="4">pojf2_1</plasmid>
    </source>
</reference>
<dbReference type="InterPro" id="IPR013424">
    <property type="entry name" value="Ice-binding_C"/>
</dbReference>
<dbReference type="KEGG" id="agv:OJF2_78650"/>